<feature type="domain" description="Response regulatory" evidence="7">
    <location>
        <begin position="883"/>
        <end position="1004"/>
    </location>
</feature>
<dbReference type="InterPro" id="IPR003594">
    <property type="entry name" value="HATPase_dom"/>
</dbReference>
<dbReference type="Pfam" id="PF00072">
    <property type="entry name" value="Response_reg"/>
    <property type="match status" value="1"/>
</dbReference>
<dbReference type="SMART" id="SM00091">
    <property type="entry name" value="PAS"/>
    <property type="match status" value="2"/>
</dbReference>
<dbReference type="SUPFAM" id="SSF52172">
    <property type="entry name" value="CheY-like"/>
    <property type="match status" value="1"/>
</dbReference>
<evidence type="ECO:0000256" key="3">
    <source>
        <dbReference type="ARBA" id="ARBA00022553"/>
    </source>
</evidence>
<dbReference type="Pfam" id="PF00512">
    <property type="entry name" value="HisKA"/>
    <property type="match status" value="1"/>
</dbReference>
<evidence type="ECO:0000313" key="9">
    <source>
        <dbReference type="EMBL" id="NJB68121.1"/>
    </source>
</evidence>
<dbReference type="Pfam" id="PF02518">
    <property type="entry name" value="HATPase_c"/>
    <property type="match status" value="1"/>
</dbReference>
<feature type="region of interest" description="Disordered" evidence="5">
    <location>
        <begin position="1011"/>
        <end position="1030"/>
    </location>
</feature>
<comment type="catalytic activity">
    <reaction evidence="1">
        <text>ATP + protein L-histidine = ADP + protein N-phospho-L-histidine.</text>
        <dbReference type="EC" id="2.7.13.3"/>
    </reaction>
</comment>
<comment type="caution">
    <text evidence="9">The sequence shown here is derived from an EMBL/GenBank/DDBJ whole genome shotgun (WGS) entry which is preliminary data.</text>
</comment>
<evidence type="ECO:0000256" key="2">
    <source>
        <dbReference type="ARBA" id="ARBA00012438"/>
    </source>
</evidence>
<dbReference type="EMBL" id="JAATJA010000002">
    <property type="protein sequence ID" value="NJB68121.1"/>
    <property type="molecule type" value="Genomic_DNA"/>
</dbReference>
<dbReference type="SUPFAM" id="SSF47384">
    <property type="entry name" value="Homodimeric domain of signal transducing histidine kinase"/>
    <property type="match status" value="1"/>
</dbReference>
<dbReference type="Gene3D" id="3.30.450.20">
    <property type="entry name" value="PAS domain"/>
    <property type="match status" value="2"/>
</dbReference>
<keyword evidence="3 4" id="KW-0597">Phosphoprotein</keyword>
<dbReference type="CDD" id="cd16922">
    <property type="entry name" value="HATPase_EvgS-ArcB-TorS-like"/>
    <property type="match status" value="1"/>
</dbReference>
<feature type="domain" description="PAC" evidence="8">
    <location>
        <begin position="452"/>
        <end position="504"/>
    </location>
</feature>
<dbReference type="InterPro" id="IPR013656">
    <property type="entry name" value="PAS_4"/>
</dbReference>
<dbReference type="InterPro" id="IPR036097">
    <property type="entry name" value="HisK_dim/P_sf"/>
</dbReference>
<dbReference type="CDD" id="cd00130">
    <property type="entry name" value="PAS"/>
    <property type="match status" value="1"/>
</dbReference>
<dbReference type="PRINTS" id="PR00344">
    <property type="entry name" value="BCTRLSENSOR"/>
</dbReference>
<dbReference type="EC" id="2.7.13.3" evidence="2"/>
<dbReference type="Gene3D" id="3.40.50.2300">
    <property type="match status" value="1"/>
</dbReference>
<gene>
    <name evidence="9" type="ORF">GGQ74_001794</name>
</gene>
<dbReference type="InterPro" id="IPR003661">
    <property type="entry name" value="HisK_dim/P_dom"/>
</dbReference>
<reference evidence="9 10" key="1">
    <citation type="submission" date="2020-03" db="EMBL/GenBank/DDBJ databases">
        <title>Genomic Encyclopedia of Type Strains, Phase IV (KMG-IV): sequencing the most valuable type-strain genomes for metagenomic binning, comparative biology and taxonomic classification.</title>
        <authorList>
            <person name="Goeker M."/>
        </authorList>
    </citation>
    <scope>NUCLEOTIDE SEQUENCE [LARGE SCALE GENOMIC DNA]</scope>
    <source>
        <strain evidence="9 10">DSM 24233</strain>
    </source>
</reference>
<dbReference type="AlphaFoldDB" id="A0A846QIY2"/>
<name>A0A846QIY2_9BACT</name>
<dbReference type="Proteomes" id="UP000580856">
    <property type="component" value="Unassembled WGS sequence"/>
</dbReference>
<dbReference type="Pfam" id="PF08448">
    <property type="entry name" value="PAS_4"/>
    <property type="match status" value="1"/>
</dbReference>
<dbReference type="Gene3D" id="1.10.287.130">
    <property type="match status" value="1"/>
</dbReference>
<dbReference type="GO" id="GO:0000155">
    <property type="term" value="F:phosphorelay sensor kinase activity"/>
    <property type="evidence" value="ECO:0007669"/>
    <property type="project" value="InterPro"/>
</dbReference>
<dbReference type="PANTHER" id="PTHR45339">
    <property type="entry name" value="HYBRID SIGNAL TRANSDUCTION HISTIDINE KINASE J"/>
    <property type="match status" value="1"/>
</dbReference>
<dbReference type="SMART" id="SM00448">
    <property type="entry name" value="REC"/>
    <property type="match status" value="1"/>
</dbReference>
<dbReference type="RefSeq" id="WP_167941216.1">
    <property type="nucleotide sequence ID" value="NZ_JAATJA010000002.1"/>
</dbReference>
<dbReference type="InterPro" id="IPR035965">
    <property type="entry name" value="PAS-like_dom_sf"/>
</dbReference>
<dbReference type="InterPro" id="IPR011006">
    <property type="entry name" value="CheY-like_superfamily"/>
</dbReference>
<evidence type="ECO:0000256" key="1">
    <source>
        <dbReference type="ARBA" id="ARBA00000085"/>
    </source>
</evidence>
<dbReference type="PROSITE" id="PS50109">
    <property type="entry name" value="HIS_KIN"/>
    <property type="match status" value="1"/>
</dbReference>
<keyword evidence="10" id="KW-1185">Reference proteome</keyword>
<dbReference type="CDD" id="cd17546">
    <property type="entry name" value="REC_hyHK_CKI1_RcsC-like"/>
    <property type="match status" value="1"/>
</dbReference>
<evidence type="ECO:0000259" key="6">
    <source>
        <dbReference type="PROSITE" id="PS50109"/>
    </source>
</evidence>
<dbReference type="SUPFAM" id="SSF55874">
    <property type="entry name" value="ATPase domain of HSP90 chaperone/DNA topoisomerase II/histidine kinase"/>
    <property type="match status" value="1"/>
</dbReference>
<dbReference type="Pfam" id="PF13426">
    <property type="entry name" value="PAS_9"/>
    <property type="match status" value="1"/>
</dbReference>
<dbReference type="SUPFAM" id="SSF55785">
    <property type="entry name" value="PYP-like sensor domain (PAS domain)"/>
    <property type="match status" value="2"/>
</dbReference>
<organism evidence="9 10">
    <name type="scientific">Desulfobaculum xiamenense</name>
    <dbReference type="NCBI Taxonomy" id="995050"/>
    <lineage>
        <taxon>Bacteria</taxon>
        <taxon>Pseudomonadati</taxon>
        <taxon>Thermodesulfobacteriota</taxon>
        <taxon>Desulfovibrionia</taxon>
        <taxon>Desulfovibrionales</taxon>
        <taxon>Desulfovibrionaceae</taxon>
        <taxon>Desulfobaculum</taxon>
    </lineage>
</organism>
<protein>
    <recommendedName>
        <fullName evidence="2">histidine kinase</fullName>
        <ecNumber evidence="2">2.7.13.3</ecNumber>
    </recommendedName>
</protein>
<evidence type="ECO:0000256" key="4">
    <source>
        <dbReference type="PROSITE-ProRule" id="PRU00169"/>
    </source>
</evidence>
<dbReference type="Gene3D" id="3.30.565.10">
    <property type="entry name" value="Histidine kinase-like ATPase, C-terminal domain"/>
    <property type="match status" value="1"/>
</dbReference>
<sequence length="1030" mass="111494">MNMATPGVSMPLRMTIRGKLAAALGLLAALTIAACVMVVLEFREFGDAAIALMRTVIPAMHEDIHLAAQASMIAERAQAMASAPSGRAVESIHDHMRDIVETLHDASPPQTAREESLSRAIASVPPLLPLLRDERLAILTLDATIGETLARARRLADTASNTVTLPAADTWRAVALLHEAALATDLETVERLATRFQRLHNSLEAAVPASTPPSDTQNAALHSLLRTGMQRENLFHLCTLRIEHRRNTDRILSQLGALAETISVNALATARAELHRTQDTVLRMHPLIDLGPAFAAATAAIGMLAALLIQRLIVVRTVTDRLRALHEVVVHPTRVHDDLGRLADGHDEISTLAAALRTAQSAAREDAAHRQDAEDSLHTCRERLDHISRMLELGVIIVDNATVITQANEAVGKILNVRPEVLLGKAFTEFVPERLHTELRRNVILRELGQTSRYEIDLARPDGSDVRCAISAAPLMDQSGRKTGTIALLDDLTEKRRMLRQHQQCELHRHVLFDNAPHGMLHLATDGRVIDCNARFATLTDIDRAACIGISLTDDGPNEELRIAATRAIHGRKSVHEGPCSFLPGQTPRALRITFTPLLPGASPTEAFAVAEDVSESRRLERSLAEACEAADIAARAKAQFLDNMNHEIRTPLNAILGLTHLATRQAPNPRIRSYLDQIGAAGQSLLGLVNRLLDISDIEAGRLAMDNQPFNLEDVMDAVNAFAAPMARDKSLELLVRIAPDTPTTLVGDAARLEMVLTSLADNAIKFTPQGHVVIAVGPESAQDERVTLHFSVSDTGIGFPPELAHGPFAPFSPGDASSTRRHGGSGIGLALSNRLVELMGGELRIEASETGTVVSFCATFERHHRTLRRPDRIPRSLVGLRALVVDDNPASREILRELVESLGMRATEATDGTDALNLLRSAPPDSPFALTLMDWGMPGMSGLDAARELLGPDWPRPRPRIIMVTAHAREKIRAAAKGIGIDAILIKPVSAHALIRTITILFTDDANTAAGTQTAPPDGGNRNTENTP</sequence>
<evidence type="ECO:0000259" key="7">
    <source>
        <dbReference type="PROSITE" id="PS50110"/>
    </source>
</evidence>
<proteinExistence type="predicted"/>
<dbReference type="InterPro" id="IPR001789">
    <property type="entry name" value="Sig_transdc_resp-reg_receiver"/>
</dbReference>
<dbReference type="PANTHER" id="PTHR45339:SF5">
    <property type="entry name" value="HISTIDINE KINASE"/>
    <property type="match status" value="1"/>
</dbReference>
<dbReference type="NCBIfam" id="TIGR00229">
    <property type="entry name" value="sensory_box"/>
    <property type="match status" value="1"/>
</dbReference>
<dbReference type="InterPro" id="IPR000014">
    <property type="entry name" value="PAS"/>
</dbReference>
<evidence type="ECO:0000256" key="5">
    <source>
        <dbReference type="SAM" id="MobiDB-lite"/>
    </source>
</evidence>
<evidence type="ECO:0000313" key="10">
    <source>
        <dbReference type="Proteomes" id="UP000580856"/>
    </source>
</evidence>
<evidence type="ECO:0000259" key="8">
    <source>
        <dbReference type="PROSITE" id="PS50113"/>
    </source>
</evidence>
<dbReference type="InterPro" id="IPR005467">
    <property type="entry name" value="His_kinase_dom"/>
</dbReference>
<dbReference type="PROSITE" id="PS50110">
    <property type="entry name" value="RESPONSE_REGULATORY"/>
    <property type="match status" value="1"/>
</dbReference>
<dbReference type="InterPro" id="IPR036890">
    <property type="entry name" value="HATPase_C_sf"/>
</dbReference>
<dbReference type="InterPro" id="IPR004358">
    <property type="entry name" value="Sig_transdc_His_kin-like_C"/>
</dbReference>
<dbReference type="SMART" id="SM00387">
    <property type="entry name" value="HATPase_c"/>
    <property type="match status" value="1"/>
</dbReference>
<accession>A0A846QIY2</accession>
<dbReference type="SMART" id="SM00388">
    <property type="entry name" value="HisKA"/>
    <property type="match status" value="1"/>
</dbReference>
<dbReference type="InterPro" id="IPR000700">
    <property type="entry name" value="PAS-assoc_C"/>
</dbReference>
<dbReference type="CDD" id="cd00082">
    <property type="entry name" value="HisKA"/>
    <property type="match status" value="1"/>
</dbReference>
<dbReference type="PROSITE" id="PS50113">
    <property type="entry name" value="PAC"/>
    <property type="match status" value="1"/>
</dbReference>
<feature type="modified residue" description="4-aspartylphosphate" evidence="4">
    <location>
        <position position="936"/>
    </location>
</feature>
<dbReference type="FunFam" id="3.30.565.10:FF:000010">
    <property type="entry name" value="Sensor histidine kinase RcsC"/>
    <property type="match status" value="1"/>
</dbReference>
<feature type="domain" description="Histidine kinase" evidence="6">
    <location>
        <begin position="644"/>
        <end position="864"/>
    </location>
</feature>